<proteinExistence type="predicted"/>
<evidence type="ECO:0000256" key="2">
    <source>
        <dbReference type="ARBA" id="ARBA00022679"/>
    </source>
</evidence>
<evidence type="ECO:0000256" key="3">
    <source>
        <dbReference type="ARBA" id="ARBA00022723"/>
    </source>
</evidence>
<accession>A0A2N8S7F0</accession>
<dbReference type="AlphaFoldDB" id="A0A2N8S7F0"/>
<dbReference type="InterPro" id="IPR029061">
    <property type="entry name" value="THDP-binding"/>
</dbReference>
<name>A0A2N8S7F0_STUST</name>
<feature type="domain" description="Thiamine pyrophosphate enzyme N-terminal TPP-binding" evidence="7">
    <location>
        <begin position="12"/>
        <end position="122"/>
    </location>
</feature>
<dbReference type="PIRSF" id="PIRSF004983">
    <property type="entry name" value="MenD"/>
    <property type="match status" value="1"/>
</dbReference>
<dbReference type="InterPro" id="IPR004433">
    <property type="entry name" value="MenaQ_synth_MenD"/>
</dbReference>
<dbReference type="GO" id="GO:0030976">
    <property type="term" value="F:thiamine pyrophosphate binding"/>
    <property type="evidence" value="ECO:0007669"/>
    <property type="project" value="InterPro"/>
</dbReference>
<evidence type="ECO:0000313" key="9">
    <source>
        <dbReference type="Proteomes" id="UP000235925"/>
    </source>
</evidence>
<dbReference type="Proteomes" id="UP000235925">
    <property type="component" value="Unassembled WGS sequence"/>
</dbReference>
<keyword evidence="2" id="KW-0808">Transferase</keyword>
<dbReference type="GO" id="GO:0070204">
    <property type="term" value="F:2-succinyl-5-enolpyruvyl-6-hydroxy-3-cyclohexene-1-carboxylic-acid synthase activity"/>
    <property type="evidence" value="ECO:0007669"/>
    <property type="project" value="InterPro"/>
</dbReference>
<evidence type="ECO:0000259" key="7">
    <source>
        <dbReference type="Pfam" id="PF02776"/>
    </source>
</evidence>
<dbReference type="RefSeq" id="WP_102823669.1">
    <property type="nucleotide sequence ID" value="NZ_CP139348.1"/>
</dbReference>
<gene>
    <name evidence="8" type="ORF">CXK92_03605</name>
</gene>
<keyword evidence="4" id="KW-0460">Magnesium</keyword>
<protein>
    <submittedName>
        <fullName evidence="8">2-succinyl-5-enolpyruvyl-6-hydroxy-3-cyclohexene-1-carboxylate synthase</fullName>
    </submittedName>
</protein>
<reference evidence="8 9" key="1">
    <citation type="submission" date="2018-01" db="EMBL/GenBank/DDBJ databases">
        <title>Denitrification phenotypes of diverse strains of Pseudomonas stutzeri.</title>
        <authorList>
            <person name="Milligan D.A."/>
            <person name="Bergaust L."/>
            <person name="Bakken L.R."/>
            <person name="Frostegard A."/>
        </authorList>
    </citation>
    <scope>NUCLEOTIDE SEQUENCE [LARGE SCALE GENOMIC DNA]</scope>
    <source>
        <strain evidence="8 9">KC</strain>
    </source>
</reference>
<keyword evidence="3" id="KW-0479">Metal-binding</keyword>
<dbReference type="PANTHER" id="PTHR42916:SF1">
    <property type="entry name" value="PROTEIN PHYLLO, CHLOROPLASTIC"/>
    <property type="match status" value="1"/>
</dbReference>
<evidence type="ECO:0000256" key="4">
    <source>
        <dbReference type="ARBA" id="ARBA00022842"/>
    </source>
</evidence>
<evidence type="ECO:0000256" key="1">
    <source>
        <dbReference type="ARBA" id="ARBA00022428"/>
    </source>
</evidence>
<dbReference type="GO" id="GO:0009234">
    <property type="term" value="P:menaquinone biosynthetic process"/>
    <property type="evidence" value="ECO:0007669"/>
    <property type="project" value="UniProtKB-KW"/>
</dbReference>
<keyword evidence="6" id="KW-0464">Manganese</keyword>
<keyword evidence="5" id="KW-0786">Thiamine pyrophosphate</keyword>
<sequence length="580" mass="64585">MKEHYSDEKNVQILVSILKANGIKKAVVSPGTTNMAFARSMQNDPYFELYSAVDERSAAYMACGLAGETGEAVVISCTGATASRNYLPGLTEAFYRKLPILAVTSSQDIAKIGHHSAQLIDRTQKPKDAAKLSVHLPIVKDNDDFWSSEVKINTAVLELFRNGGGPVHINLTTAYSKIYNVHKLPSVRAMKRFVSTDELPPIEQRKTAIFVGSHPRMSEQLSAAIDRFCAVYDAVVFCDHTSGYYGKYKVVHSISSSQSHAYYKALKPELTIHMGEVTGDYSTDRIIGNEVWRVNEDGEIRDTFRKLTNTFQMPETEFFARYAEKKQPVESQYLHAWQKHLATIQQNIPELPFSNIWIAGKSHKSVPQNSVIHFGILNSLRSWNFFHLPEGVMSYSNVGGFGIDGCVSSLLGASLANRDRLYFCVVGDLAFFYDMNSLGNRHVGSNIRIMLINNGIGTEFKNFNHSAAAFGDSADELHAAGGHFGNKSKTLVKHYAEDLGFEYLSASSKEEFLSVYQRFFTDVATDRPMLFELFTDSQEESDALEAMTSFCTTTDSRVKQVVKGILGDSGMKIVKAFLNK</sequence>
<organism evidence="8 9">
    <name type="scientific">Stutzerimonas stutzeri</name>
    <name type="common">Pseudomonas stutzeri</name>
    <dbReference type="NCBI Taxonomy" id="316"/>
    <lineage>
        <taxon>Bacteria</taxon>
        <taxon>Pseudomonadati</taxon>
        <taxon>Pseudomonadota</taxon>
        <taxon>Gammaproteobacteria</taxon>
        <taxon>Pseudomonadales</taxon>
        <taxon>Pseudomonadaceae</taxon>
        <taxon>Stutzerimonas</taxon>
    </lineage>
</organism>
<dbReference type="SUPFAM" id="SSF52518">
    <property type="entry name" value="Thiamin diphosphate-binding fold (THDP-binding)"/>
    <property type="match status" value="2"/>
</dbReference>
<evidence type="ECO:0000313" key="8">
    <source>
        <dbReference type="EMBL" id="PNF82549.1"/>
    </source>
</evidence>
<dbReference type="InterPro" id="IPR012001">
    <property type="entry name" value="Thiamin_PyroP_enz_TPP-bd_dom"/>
</dbReference>
<dbReference type="OrthoDB" id="9791859at2"/>
<dbReference type="EMBL" id="POUN01000001">
    <property type="protein sequence ID" value="PNF82549.1"/>
    <property type="molecule type" value="Genomic_DNA"/>
</dbReference>
<dbReference type="PANTHER" id="PTHR42916">
    <property type="entry name" value="2-SUCCINYL-5-ENOLPYRUVYL-6-HYDROXY-3-CYCLOHEXENE-1-CARBOXYLATE SYNTHASE"/>
    <property type="match status" value="1"/>
</dbReference>
<dbReference type="Pfam" id="PF02776">
    <property type="entry name" value="TPP_enzyme_N"/>
    <property type="match status" value="1"/>
</dbReference>
<comment type="caution">
    <text evidence="8">The sequence shown here is derived from an EMBL/GenBank/DDBJ whole genome shotgun (WGS) entry which is preliminary data.</text>
</comment>
<dbReference type="Gene3D" id="3.40.50.1220">
    <property type="entry name" value="TPP-binding domain"/>
    <property type="match status" value="1"/>
</dbReference>
<evidence type="ECO:0000256" key="5">
    <source>
        <dbReference type="ARBA" id="ARBA00023052"/>
    </source>
</evidence>
<dbReference type="CDD" id="cd07037">
    <property type="entry name" value="TPP_PYR_MenD"/>
    <property type="match status" value="1"/>
</dbReference>
<dbReference type="Gene3D" id="3.40.50.970">
    <property type="match status" value="2"/>
</dbReference>
<keyword evidence="1" id="KW-0474">Menaquinone biosynthesis</keyword>
<dbReference type="GO" id="GO:0046872">
    <property type="term" value="F:metal ion binding"/>
    <property type="evidence" value="ECO:0007669"/>
    <property type="project" value="UniProtKB-KW"/>
</dbReference>
<evidence type="ECO:0000256" key="6">
    <source>
        <dbReference type="ARBA" id="ARBA00023211"/>
    </source>
</evidence>